<dbReference type="InterPro" id="IPR028087">
    <property type="entry name" value="Tad_N"/>
</dbReference>
<organism evidence="2 3">
    <name type="scientific">Capsulimonas corticalis</name>
    <dbReference type="NCBI Taxonomy" id="2219043"/>
    <lineage>
        <taxon>Bacteria</taxon>
        <taxon>Bacillati</taxon>
        <taxon>Armatimonadota</taxon>
        <taxon>Armatimonadia</taxon>
        <taxon>Capsulimonadales</taxon>
        <taxon>Capsulimonadaceae</taxon>
        <taxon>Capsulimonas</taxon>
    </lineage>
</organism>
<evidence type="ECO:0000259" key="1">
    <source>
        <dbReference type="Pfam" id="PF13400"/>
    </source>
</evidence>
<dbReference type="EMBL" id="AP025739">
    <property type="protein sequence ID" value="BDI32813.1"/>
    <property type="molecule type" value="Genomic_DNA"/>
</dbReference>
<reference evidence="2 3" key="1">
    <citation type="journal article" date="2019" name="Int. J. Syst. Evol. Microbiol.">
        <title>Capsulimonas corticalis gen. nov., sp. nov., an aerobic capsulated bacterium, of a novel bacterial order, Capsulimonadales ord. nov., of the class Armatimonadia of the phylum Armatimonadetes.</title>
        <authorList>
            <person name="Li J."/>
            <person name="Kudo C."/>
            <person name="Tonouchi A."/>
        </authorList>
    </citation>
    <scope>NUCLEOTIDE SEQUENCE [LARGE SCALE GENOMIC DNA]</scope>
    <source>
        <strain evidence="2 3">AX-7</strain>
    </source>
</reference>
<sequence>MSSVIKTRVSSQHKGFVIVWVTLGITGLMGMAAIAIDVSMWYARKADLQKTADNAALAGAYTLAHGGSTSDAVEKAAQIAALNGYAITMPVDHTNPDGDSHSDITYPVTGHSSWFSVRVQTNEMPYFARVLNHGVQHLQASSTAEYQSYIDAPIPVQDAGYNGLNTNYSLFGPYAWRAYGDQYSPYYESTNAPAVKYANGTSGPRQLNGDNTKNPNGYDFTISVPNDFASKNPGKKLQIDLFDPDCYNNGNATDASPITKDANGNITGGSIDEIRDGQSGRTDNYTKTDFKVVFTPDNPAYPDQTVADQVYWKDTATDLQWVTPPGFKFDPATLVNQYGPGRYHLEVDSIDGSSENGFNIRSGPEVATSDTKTVTVGSQQYVLSNITETAWHNKYSGDPATASAGKNGTSVAAHGRIPLNFNTNGEADISLGYVPAKAAGTTFYVDRFDTDIAPSGQSNIKVTYTCDAYGSSDYPNVAFGSFSPSVCNNTVVTDNISLLANYPGGNWTAHYWAGGQDSSTWTLRADVPGGSINLVGDTGRLY</sequence>
<dbReference type="Proteomes" id="UP000287394">
    <property type="component" value="Chromosome"/>
</dbReference>
<gene>
    <name evidence="2" type="ORF">CCAX7_48640</name>
</gene>
<name>A0A402CPX3_9BACT</name>
<accession>A0A402CPX3</accession>
<proteinExistence type="predicted"/>
<keyword evidence="3" id="KW-1185">Reference proteome</keyword>
<dbReference type="RefSeq" id="WP_119319490.1">
    <property type="nucleotide sequence ID" value="NZ_AP025739.1"/>
</dbReference>
<protein>
    <recommendedName>
        <fullName evidence="1">Putative Flp pilus-assembly TadG-like N-terminal domain-containing protein</fullName>
    </recommendedName>
</protein>
<feature type="domain" description="Putative Flp pilus-assembly TadG-like N-terminal" evidence="1">
    <location>
        <begin position="21"/>
        <end position="60"/>
    </location>
</feature>
<dbReference type="OrthoDB" id="5187898at2"/>
<dbReference type="Pfam" id="PF13400">
    <property type="entry name" value="Tad"/>
    <property type="match status" value="1"/>
</dbReference>
<dbReference type="AlphaFoldDB" id="A0A402CPX3"/>
<evidence type="ECO:0000313" key="2">
    <source>
        <dbReference type="EMBL" id="BDI32813.1"/>
    </source>
</evidence>
<dbReference type="KEGG" id="ccot:CCAX7_48640"/>
<evidence type="ECO:0000313" key="3">
    <source>
        <dbReference type="Proteomes" id="UP000287394"/>
    </source>
</evidence>